<feature type="domain" description="GMPS ATP-PPase" evidence="11">
    <location>
        <begin position="194"/>
        <end position="382"/>
    </location>
</feature>
<dbReference type="GeneID" id="92714447"/>
<proteinExistence type="inferred from homology"/>
<dbReference type="CDD" id="cd01997">
    <property type="entry name" value="GMP_synthase_C"/>
    <property type="match status" value="1"/>
</dbReference>
<evidence type="ECO:0000256" key="2">
    <source>
        <dbReference type="ARBA" id="ARBA00005153"/>
    </source>
</evidence>
<dbReference type="EMBL" id="QSCF01000032">
    <property type="protein sequence ID" value="RGX77091.1"/>
    <property type="molecule type" value="Genomic_DNA"/>
</dbReference>
<dbReference type="GO" id="GO:0005829">
    <property type="term" value="C:cytosol"/>
    <property type="evidence" value="ECO:0007669"/>
    <property type="project" value="TreeGrafter"/>
</dbReference>
<organism evidence="13 14">
    <name type="scientific">Bacteroides stercorirosoris</name>
    <dbReference type="NCBI Taxonomy" id="871324"/>
    <lineage>
        <taxon>Bacteria</taxon>
        <taxon>Pseudomonadati</taxon>
        <taxon>Bacteroidota</taxon>
        <taxon>Bacteroidia</taxon>
        <taxon>Bacteroidales</taxon>
        <taxon>Bacteroidaceae</taxon>
        <taxon>Bacteroides</taxon>
    </lineage>
</organism>
<dbReference type="AlphaFoldDB" id="A0A1M6KWM6"/>
<evidence type="ECO:0000256" key="8">
    <source>
        <dbReference type="ARBA" id="ARBA00022962"/>
    </source>
</evidence>
<dbReference type="EC" id="6.3.5.2" evidence="9"/>
<evidence type="ECO:0000313" key="12">
    <source>
        <dbReference type="EMBL" id="RGX77091.1"/>
    </source>
</evidence>
<dbReference type="eggNOG" id="COG0518">
    <property type="taxonomic scope" value="Bacteria"/>
</dbReference>
<dbReference type="NCBIfam" id="TIGR00884">
    <property type="entry name" value="guaA_Cterm"/>
    <property type="match status" value="1"/>
</dbReference>
<feature type="active site" evidence="9">
    <location>
        <position position="167"/>
    </location>
</feature>
<keyword evidence="3 9" id="KW-0436">Ligase</keyword>
<evidence type="ECO:0000313" key="14">
    <source>
        <dbReference type="Proteomes" id="UP000184192"/>
    </source>
</evidence>
<dbReference type="FunFam" id="3.40.50.620:FF:000001">
    <property type="entry name" value="GMP synthase [glutamine-hydrolyzing]"/>
    <property type="match status" value="1"/>
</dbReference>
<dbReference type="RefSeq" id="WP_025835297.1">
    <property type="nucleotide sequence ID" value="NZ_CABMFG010000032.1"/>
</dbReference>
<comment type="pathway">
    <text evidence="2 9">Purine metabolism; GMP biosynthesis; GMP from XMP (L-Gln route): step 1/1.</text>
</comment>
<evidence type="ECO:0000256" key="3">
    <source>
        <dbReference type="ARBA" id="ARBA00022598"/>
    </source>
</evidence>
<dbReference type="InterPro" id="IPR022310">
    <property type="entry name" value="NAD/GMP_synthase"/>
</dbReference>
<dbReference type="PRINTS" id="PR00096">
    <property type="entry name" value="GATASE"/>
</dbReference>
<evidence type="ECO:0000256" key="5">
    <source>
        <dbReference type="ARBA" id="ARBA00022749"/>
    </source>
</evidence>
<dbReference type="PANTHER" id="PTHR11922">
    <property type="entry name" value="GMP SYNTHASE-RELATED"/>
    <property type="match status" value="1"/>
</dbReference>
<dbReference type="FunFam" id="3.40.50.880:FF:000001">
    <property type="entry name" value="GMP synthase [glutamine-hydrolyzing]"/>
    <property type="match status" value="1"/>
</dbReference>
<dbReference type="OrthoDB" id="9802219at2"/>
<gene>
    <name evidence="9" type="primary">guaA</name>
    <name evidence="12" type="ORF">DXA68_17040</name>
    <name evidence="13" type="ORF">SAMN05444350_1422</name>
</gene>
<dbReference type="HAMAP" id="MF_00344">
    <property type="entry name" value="GMP_synthase"/>
    <property type="match status" value="1"/>
</dbReference>
<dbReference type="NCBIfam" id="TIGR00888">
    <property type="entry name" value="guaA_Nterm"/>
    <property type="match status" value="1"/>
</dbReference>
<evidence type="ECO:0000259" key="11">
    <source>
        <dbReference type="PROSITE" id="PS51553"/>
    </source>
</evidence>
<dbReference type="GO" id="GO:0005524">
    <property type="term" value="F:ATP binding"/>
    <property type="evidence" value="ECO:0007669"/>
    <property type="project" value="UniProtKB-UniRule"/>
</dbReference>
<reference evidence="14" key="1">
    <citation type="submission" date="2016-11" db="EMBL/GenBank/DDBJ databases">
        <authorList>
            <person name="Varghese N."/>
            <person name="Submissions S."/>
        </authorList>
    </citation>
    <scope>NUCLEOTIDE SEQUENCE [LARGE SCALE GENOMIC DNA]</scope>
    <source>
        <strain evidence="14">DSM 26884</strain>
    </source>
</reference>
<dbReference type="Proteomes" id="UP000184192">
    <property type="component" value="Unassembled WGS sequence"/>
</dbReference>
<dbReference type="PANTHER" id="PTHR11922:SF2">
    <property type="entry name" value="GMP SYNTHASE [GLUTAMINE-HYDROLYZING]"/>
    <property type="match status" value="1"/>
</dbReference>
<dbReference type="SUPFAM" id="SSF52402">
    <property type="entry name" value="Adenine nucleotide alpha hydrolases-like"/>
    <property type="match status" value="1"/>
</dbReference>
<keyword evidence="8 9" id="KW-0315">Glutamine amidotransferase</keyword>
<dbReference type="NCBIfam" id="NF000848">
    <property type="entry name" value="PRK00074.1"/>
    <property type="match status" value="1"/>
</dbReference>
<dbReference type="Gene3D" id="3.40.50.620">
    <property type="entry name" value="HUPs"/>
    <property type="match status" value="1"/>
</dbReference>
<dbReference type="Pfam" id="PF02540">
    <property type="entry name" value="NAD_synthase"/>
    <property type="match status" value="1"/>
</dbReference>
<name>A0A1M6KWM6_9BACE</name>
<evidence type="ECO:0000256" key="9">
    <source>
        <dbReference type="HAMAP-Rule" id="MF_00344"/>
    </source>
</evidence>
<dbReference type="InterPro" id="IPR029062">
    <property type="entry name" value="Class_I_gatase-like"/>
</dbReference>
<dbReference type="Proteomes" id="UP000286075">
    <property type="component" value="Unassembled WGS sequence"/>
</dbReference>
<dbReference type="Gene3D" id="3.40.50.880">
    <property type="match status" value="1"/>
</dbReference>
<sequence>MQEKIIILDFGSQTTQLIGRRVRELSTYCEIVPYNKFPKGDKSVKGVILSGSPFSVYDESAFKVDLSEIRGKYPILGICYGAQFIAYTNGGKVEPAGSREYGRAHLSSFDKDNVLFKGVKEGSQVWMSHGDTITAIPSGFKKIASTDKVAIAAYQIENEQVWGVQFHPEVFHSEDGTQMLKNFVVDVCGCKQDWSAASFIETTVAELKEQLGDDKVVLGLSGGVDSSVAAVLLNRAIGKNLTCIFVDHGMLRKNEFKNVMHDYECLGLNVIGVDASAKFFAELAGVAEPEKKRKIIGKGFIDVFDEEAHKIKDVKWLAQGTIYPDCIESLSITGTVIKSHHNVGGLPEKMHLKLCEPLRLLFKDEVRRVGRELGMPEHLITRHPFPGPGLAVRILGDITPEKVAILQNADDIYIQGLRDWKVKDADGNETSLYHQVWQAGVILLPVQSVGVMGDERTYERAIALRAVTSTDAMTADWAHLPYEFLGKVSNDIINKVKGVNRVTYDISSKPPATIEWE</sequence>
<dbReference type="InterPro" id="IPR022955">
    <property type="entry name" value="GMP_synthase"/>
</dbReference>
<evidence type="ECO:0000256" key="1">
    <source>
        <dbReference type="ARBA" id="ARBA00002332"/>
    </source>
</evidence>
<dbReference type="CDD" id="cd01742">
    <property type="entry name" value="GATase1_GMP_Synthase"/>
    <property type="match status" value="1"/>
</dbReference>
<dbReference type="Pfam" id="PF00117">
    <property type="entry name" value="GATase"/>
    <property type="match status" value="1"/>
</dbReference>
<feature type="binding site" evidence="10">
    <location>
        <begin position="221"/>
        <end position="227"/>
    </location>
    <ligand>
        <name>ATP</name>
        <dbReference type="ChEBI" id="CHEBI:30616"/>
    </ligand>
</feature>
<reference evidence="12 15" key="3">
    <citation type="submission" date="2018-08" db="EMBL/GenBank/DDBJ databases">
        <title>A genome reference for cultivated species of the human gut microbiota.</title>
        <authorList>
            <person name="Zou Y."/>
            <person name="Xue W."/>
            <person name="Luo G."/>
        </authorList>
    </citation>
    <scope>NUCLEOTIDE SEQUENCE [LARGE SCALE GENOMIC DNA]</scope>
    <source>
        <strain evidence="12 15">OF03-9BH</strain>
    </source>
</reference>
<keyword evidence="5 9" id="KW-0332">GMP biosynthesis</keyword>
<feature type="active site" evidence="9">
    <location>
        <position position="169"/>
    </location>
</feature>
<dbReference type="SUPFAM" id="SSF52317">
    <property type="entry name" value="Class I glutamine amidotransferase-like"/>
    <property type="match status" value="1"/>
</dbReference>
<evidence type="ECO:0000256" key="7">
    <source>
        <dbReference type="ARBA" id="ARBA00022840"/>
    </source>
</evidence>
<comment type="catalytic activity">
    <reaction evidence="9">
        <text>XMP + L-glutamine + ATP + H2O = GMP + L-glutamate + AMP + diphosphate + 2 H(+)</text>
        <dbReference type="Rhea" id="RHEA:11680"/>
        <dbReference type="ChEBI" id="CHEBI:15377"/>
        <dbReference type="ChEBI" id="CHEBI:15378"/>
        <dbReference type="ChEBI" id="CHEBI:29985"/>
        <dbReference type="ChEBI" id="CHEBI:30616"/>
        <dbReference type="ChEBI" id="CHEBI:33019"/>
        <dbReference type="ChEBI" id="CHEBI:57464"/>
        <dbReference type="ChEBI" id="CHEBI:58115"/>
        <dbReference type="ChEBI" id="CHEBI:58359"/>
        <dbReference type="ChEBI" id="CHEBI:456215"/>
        <dbReference type="EC" id="6.3.5.2"/>
    </reaction>
</comment>
<reference evidence="13" key="2">
    <citation type="submission" date="2016-11" db="EMBL/GenBank/DDBJ databases">
        <authorList>
            <person name="Jaros S."/>
            <person name="Januszkiewicz K."/>
            <person name="Wedrychowicz H."/>
        </authorList>
    </citation>
    <scope>NUCLEOTIDE SEQUENCE [LARGE SCALE GENOMIC DNA]</scope>
    <source>
        <strain evidence="13">DSM 26884</strain>
    </source>
</reference>
<keyword evidence="7 9" id="KW-0067">ATP-binding</keyword>
<dbReference type="InterPro" id="IPR025777">
    <property type="entry name" value="GMPS_ATP_PPase_dom"/>
</dbReference>
<dbReference type="UniPathway" id="UPA00189">
    <property type="reaction ID" value="UER00296"/>
</dbReference>
<keyword evidence="6 9" id="KW-0658">Purine biosynthesis</keyword>
<dbReference type="PROSITE" id="PS51553">
    <property type="entry name" value="GMPS_ATP_PPASE"/>
    <property type="match status" value="1"/>
</dbReference>
<dbReference type="InterPro" id="IPR017926">
    <property type="entry name" value="GATASE"/>
</dbReference>
<accession>A0A1M6KWM6</accession>
<dbReference type="eggNOG" id="COG0519">
    <property type="taxonomic scope" value="Bacteria"/>
</dbReference>
<evidence type="ECO:0000256" key="10">
    <source>
        <dbReference type="PROSITE-ProRule" id="PRU00886"/>
    </source>
</evidence>
<feature type="active site" description="Nucleophile" evidence="9">
    <location>
        <position position="79"/>
    </location>
</feature>
<keyword evidence="14" id="KW-1185">Reference proteome</keyword>
<dbReference type="Gene3D" id="3.30.300.10">
    <property type="match status" value="1"/>
</dbReference>
<comment type="subunit">
    <text evidence="9">Homodimer.</text>
</comment>
<dbReference type="EMBL" id="FQZN01000042">
    <property type="protein sequence ID" value="SHJ63314.1"/>
    <property type="molecule type" value="Genomic_DNA"/>
</dbReference>
<dbReference type="InterPro" id="IPR004739">
    <property type="entry name" value="GMP_synth_GATase"/>
</dbReference>
<dbReference type="FunFam" id="3.30.300.10:FF:000002">
    <property type="entry name" value="GMP synthase [glutamine-hydrolyzing]"/>
    <property type="match status" value="1"/>
</dbReference>
<comment type="function">
    <text evidence="1 9">Catalyzes the synthesis of GMP from XMP.</text>
</comment>
<evidence type="ECO:0000313" key="13">
    <source>
        <dbReference type="EMBL" id="SHJ63314.1"/>
    </source>
</evidence>
<evidence type="ECO:0000256" key="4">
    <source>
        <dbReference type="ARBA" id="ARBA00022741"/>
    </source>
</evidence>
<protein>
    <recommendedName>
        <fullName evidence="9">GMP synthase [glutamine-hydrolyzing]</fullName>
        <ecNumber evidence="9">6.3.5.2</ecNumber>
    </recommendedName>
    <alternativeName>
        <fullName evidence="9">GMP synthetase</fullName>
    </alternativeName>
    <alternativeName>
        <fullName evidence="9">Glutamine amidotransferase</fullName>
    </alternativeName>
</protein>
<dbReference type="Pfam" id="PF00958">
    <property type="entry name" value="GMP_synt_C"/>
    <property type="match status" value="1"/>
</dbReference>
<evidence type="ECO:0000256" key="6">
    <source>
        <dbReference type="ARBA" id="ARBA00022755"/>
    </source>
</evidence>
<evidence type="ECO:0000313" key="15">
    <source>
        <dbReference type="Proteomes" id="UP000286075"/>
    </source>
</evidence>
<dbReference type="InterPro" id="IPR001674">
    <property type="entry name" value="GMP_synth_C"/>
</dbReference>
<dbReference type="SUPFAM" id="SSF54810">
    <property type="entry name" value="GMP synthetase C-terminal dimerisation domain"/>
    <property type="match status" value="1"/>
</dbReference>
<keyword evidence="4 9" id="KW-0547">Nucleotide-binding</keyword>
<dbReference type="PROSITE" id="PS51273">
    <property type="entry name" value="GATASE_TYPE_1"/>
    <property type="match status" value="1"/>
</dbReference>
<dbReference type="InterPro" id="IPR014729">
    <property type="entry name" value="Rossmann-like_a/b/a_fold"/>
</dbReference>
<dbReference type="GO" id="GO:0003921">
    <property type="term" value="F:GMP synthase activity"/>
    <property type="evidence" value="ECO:0007669"/>
    <property type="project" value="InterPro"/>
</dbReference>